<dbReference type="Proteomes" id="UP000255164">
    <property type="component" value="Unassembled WGS sequence"/>
</dbReference>
<evidence type="ECO:0000313" key="2">
    <source>
        <dbReference type="Proteomes" id="UP000255164"/>
    </source>
</evidence>
<proteinExistence type="predicted"/>
<dbReference type="RefSeq" id="WP_104013568.1">
    <property type="nucleotide sequence ID" value="NZ_PRDF01000029.1"/>
</dbReference>
<accession>A0A2S8JQ44</accession>
<name>A0A2S8JQ44_ECOLX</name>
<protein>
    <submittedName>
        <fullName evidence="1">Uncharacterized protein</fullName>
    </submittedName>
</protein>
<dbReference type="EMBL" id="UFZA01000002">
    <property type="protein sequence ID" value="STE71460.1"/>
    <property type="molecule type" value="Genomic_DNA"/>
</dbReference>
<reference evidence="1 2" key="1">
    <citation type="submission" date="2018-06" db="EMBL/GenBank/DDBJ databases">
        <authorList>
            <consortium name="Pathogen Informatics"/>
            <person name="Doyle S."/>
        </authorList>
    </citation>
    <scope>NUCLEOTIDE SEQUENCE [LARGE SCALE GENOMIC DNA]</scope>
    <source>
        <strain evidence="1 2">NCTC10082</strain>
    </source>
</reference>
<dbReference type="AlphaFoldDB" id="A0A2S8JQ44"/>
<sequence length="111" mass="12542">MKIQMITDADLMAATLISSGMSEQKVNDFLDNVVYQRYEQARENLISEKRTMIAESLSPAWIIEELRKITASQDKVAAVAALDVLQRMSKELFNTELIFKSGGQNESHIAY</sequence>
<organism evidence="1 2">
    <name type="scientific">Escherichia coli</name>
    <dbReference type="NCBI Taxonomy" id="562"/>
    <lineage>
        <taxon>Bacteria</taxon>
        <taxon>Pseudomonadati</taxon>
        <taxon>Pseudomonadota</taxon>
        <taxon>Gammaproteobacteria</taxon>
        <taxon>Enterobacterales</taxon>
        <taxon>Enterobacteriaceae</taxon>
        <taxon>Escherichia</taxon>
    </lineage>
</organism>
<gene>
    <name evidence="1" type="ORF">NCTC10082_04341</name>
</gene>
<evidence type="ECO:0000313" key="1">
    <source>
        <dbReference type="EMBL" id="STE71460.1"/>
    </source>
</evidence>